<reference evidence="1" key="1">
    <citation type="submission" date="2020-12" db="EMBL/GenBank/DDBJ databases">
        <title>Metabolic potential, ecology and presence of endohyphal bacteria is reflected in genomic diversity of Mucoromycotina.</title>
        <authorList>
            <person name="Muszewska A."/>
            <person name="Okrasinska A."/>
            <person name="Steczkiewicz K."/>
            <person name="Drgas O."/>
            <person name="Orlowska M."/>
            <person name="Perlinska-Lenart U."/>
            <person name="Aleksandrzak-Piekarczyk T."/>
            <person name="Szatraj K."/>
            <person name="Zielenkiewicz U."/>
            <person name="Pilsyk S."/>
            <person name="Malc E."/>
            <person name="Mieczkowski P."/>
            <person name="Kruszewska J.S."/>
            <person name="Biernat P."/>
            <person name="Pawlowska J."/>
        </authorList>
    </citation>
    <scope>NUCLEOTIDE SEQUENCE</scope>
    <source>
        <strain evidence="1">WA0000067209</strain>
    </source>
</reference>
<proteinExistence type="predicted"/>
<comment type="caution">
    <text evidence="1">The sequence shown here is derived from an EMBL/GenBank/DDBJ whole genome shotgun (WGS) entry which is preliminary data.</text>
</comment>
<evidence type="ECO:0000313" key="2">
    <source>
        <dbReference type="Proteomes" id="UP000654370"/>
    </source>
</evidence>
<protein>
    <submittedName>
        <fullName evidence="1">Uncharacterized protein</fullName>
    </submittedName>
</protein>
<sequence>MRLTGSIISEVMRAANQWISILTSAVSDLSFSNETLKGVISLCGPQIIKGDLQIKLPNYHNQIKVGISENNPYHLEQAQHCHNYIGLASDLIERTPTPTSTTSVSNYLADILKLVKQAQSAFNVLSEAKSFPYRVCQPKHFSPPLPEDLVVEISIDRIHIVCNVFGLELHPIQRSDKYLPYKDKYALVVDECRVRTQSPILTDVETSLTKISDICSEFQLKLTQLSALID</sequence>
<dbReference type="Pfam" id="PF10259">
    <property type="entry name" value="Rogdi_lz"/>
    <property type="match status" value="1"/>
</dbReference>
<dbReference type="EMBL" id="JAEPQZ010000008">
    <property type="protein sequence ID" value="KAG2178008.1"/>
    <property type="molecule type" value="Genomic_DNA"/>
</dbReference>
<dbReference type="PANTHER" id="PTHR13618">
    <property type="entry name" value="LEUCINE ZIPPER CONTAINING TRANSCRIPTION FACTOR LZF1"/>
    <property type="match status" value="1"/>
</dbReference>
<dbReference type="Proteomes" id="UP000654370">
    <property type="component" value="Unassembled WGS sequence"/>
</dbReference>
<dbReference type="GO" id="GO:0043291">
    <property type="term" value="C:RAVE complex"/>
    <property type="evidence" value="ECO:0007669"/>
    <property type="project" value="TreeGrafter"/>
</dbReference>
<gene>
    <name evidence="1" type="ORF">INT43_003261</name>
</gene>
<dbReference type="AlphaFoldDB" id="A0A8H7PPY3"/>
<dbReference type="OrthoDB" id="66510at2759"/>
<organism evidence="1 2">
    <name type="scientific">Mortierella isabellina</name>
    <name type="common">Filamentous fungus</name>
    <name type="synonym">Umbelopsis isabellina</name>
    <dbReference type="NCBI Taxonomy" id="91625"/>
    <lineage>
        <taxon>Eukaryota</taxon>
        <taxon>Fungi</taxon>
        <taxon>Fungi incertae sedis</taxon>
        <taxon>Mucoromycota</taxon>
        <taxon>Mucoromycotina</taxon>
        <taxon>Umbelopsidomycetes</taxon>
        <taxon>Umbelopsidales</taxon>
        <taxon>Umbelopsidaceae</taxon>
        <taxon>Umbelopsis</taxon>
    </lineage>
</organism>
<evidence type="ECO:0000313" key="1">
    <source>
        <dbReference type="EMBL" id="KAG2178008.1"/>
    </source>
</evidence>
<dbReference type="InterPro" id="IPR028241">
    <property type="entry name" value="RAVE2/Rogdi"/>
</dbReference>
<name>A0A8H7PPY3_MORIS</name>
<dbReference type="PANTHER" id="PTHR13618:SF1">
    <property type="entry name" value="PROTEIN ROGDI HOMOLOG"/>
    <property type="match status" value="1"/>
</dbReference>
<keyword evidence="2" id="KW-1185">Reference proteome</keyword>
<accession>A0A8H7PPY3</accession>